<protein>
    <recommendedName>
        <fullName evidence="3">DUF4704 domain-containing protein</fullName>
    </recommendedName>
</protein>
<reference evidence="4" key="1">
    <citation type="submission" date="2020-11" db="EMBL/GenBank/DDBJ databases">
        <authorList>
            <person name="Tran Van P."/>
        </authorList>
    </citation>
    <scope>NUCLEOTIDE SEQUENCE</scope>
</reference>
<name>A0A7R9FIZ5_9NEOP</name>
<evidence type="ECO:0000256" key="2">
    <source>
        <dbReference type="SAM" id="MobiDB-lite"/>
    </source>
</evidence>
<feature type="compositionally biased region" description="Pro residues" evidence="2">
    <location>
        <begin position="808"/>
        <end position="818"/>
    </location>
</feature>
<feature type="compositionally biased region" description="Polar residues" evidence="2">
    <location>
        <begin position="792"/>
        <end position="801"/>
    </location>
</feature>
<sequence>MLLSACLETGVMPPGGGGVVAMLYHLGPQYLGSLQAPQLNGTEPLPALVTEEKAIFGLNAKAVSQLTLAKIRKVYSKADNKAIAKQLGMSSHENATPIRILHNSAGHLGGPARSLGGVVIGYLGVRVFSPRPVVRMVENVGGCSVLLDTSTQELNPRSLTKYTNALTTELTRGCPMSRIKAIEVGQSIKKSTPDRDSNPDPPVISSLVYCKSSMLDHTATEGGFPDKLQDTKGFVLVSPLDYYHPLLIETVAPDGSISLSGPDGNRFLVLMCLVFTLLMNSTYKGLLYSFLTIPMYYPDMNTIMEALDSDLRVSVSESPRTSLCIVNSQKDEFPQAKKAQKGNRFDREDYRRGPEVKMEWRRRQESSGVGRGNYLVMQELSHGRESLLIVCSSQEVGLIAMAQDVESLYAGVKALVCVVRSNCMAQMEMDRRRGYQTLAMLLRKKRPLLNSHILHLAFSLVGTVDSGRETSSIPNTTAFQDLLCDIEVWHEAPGELQRSLFEHLYELISESSEKRTNLRIVRDLHLTQRLLYILPDVVNGPTRQVLLNLLGALLAGQPRALDLLGFGQFVSATLPSQSASSEKQLDLQEVATSVANMEPCELDQEERGEKDVVGSIVLRNRCLQLLHSLLFTARNNVCAGPIGPLEHSPITKCPLMGMKPSVASLLGIATPTGSLPKLPSRQPIQPPPPQATVKTSPVLNISNHQLSKSEEEVLSRGLTFCPTKRPDHFELTKDILNFARNLRLRHFFSDISPTDNPTTSIISAIDKPTTSNISAADVPTTSHISTIDKPTKSTTSNQLLSKFSPPSNWDPPPLPADPPIEMEIQGNETENISGNPVKLKCTRF</sequence>
<keyword evidence="1" id="KW-0853">WD repeat</keyword>
<dbReference type="PANTHER" id="PTHR46108:SF4">
    <property type="entry name" value="BLUE CHEESE"/>
    <property type="match status" value="1"/>
</dbReference>
<evidence type="ECO:0000259" key="3">
    <source>
        <dbReference type="Pfam" id="PF15787"/>
    </source>
</evidence>
<dbReference type="Pfam" id="PF15787">
    <property type="entry name" value="DUF4704"/>
    <property type="match status" value="1"/>
</dbReference>
<accession>A0A7R9FIZ5</accession>
<dbReference type="AlphaFoldDB" id="A0A7R9FIZ5"/>
<feature type="domain" description="DUF4704" evidence="3">
    <location>
        <begin position="410"/>
        <end position="522"/>
    </location>
</feature>
<dbReference type="InterPro" id="IPR031570">
    <property type="entry name" value="NBEA/BDCP_DUF4704"/>
</dbReference>
<feature type="region of interest" description="Disordered" evidence="2">
    <location>
        <begin position="771"/>
        <end position="821"/>
    </location>
</feature>
<dbReference type="EMBL" id="OE000585">
    <property type="protein sequence ID" value="CAD7454370.1"/>
    <property type="molecule type" value="Genomic_DNA"/>
</dbReference>
<organism evidence="4">
    <name type="scientific">Timema tahoe</name>
    <dbReference type="NCBI Taxonomy" id="61484"/>
    <lineage>
        <taxon>Eukaryota</taxon>
        <taxon>Metazoa</taxon>
        <taxon>Ecdysozoa</taxon>
        <taxon>Arthropoda</taxon>
        <taxon>Hexapoda</taxon>
        <taxon>Insecta</taxon>
        <taxon>Pterygota</taxon>
        <taxon>Neoptera</taxon>
        <taxon>Polyneoptera</taxon>
        <taxon>Phasmatodea</taxon>
        <taxon>Timematodea</taxon>
        <taxon>Timematoidea</taxon>
        <taxon>Timematidae</taxon>
        <taxon>Timema</taxon>
    </lineage>
</organism>
<dbReference type="PANTHER" id="PTHR46108">
    <property type="entry name" value="BLUE CHEESE"/>
    <property type="match status" value="1"/>
</dbReference>
<feature type="compositionally biased region" description="Polar residues" evidence="2">
    <location>
        <begin position="771"/>
        <end position="785"/>
    </location>
</feature>
<dbReference type="InterPro" id="IPR051944">
    <property type="entry name" value="BEACH_domain_protein"/>
</dbReference>
<proteinExistence type="predicted"/>
<gene>
    <name evidence="4" type="ORF">TTEB3V08_LOCUS2476</name>
</gene>
<evidence type="ECO:0000313" key="4">
    <source>
        <dbReference type="EMBL" id="CAD7454370.1"/>
    </source>
</evidence>
<evidence type="ECO:0000256" key="1">
    <source>
        <dbReference type="ARBA" id="ARBA00022574"/>
    </source>
</evidence>